<comment type="caution">
    <text evidence="1">The sequence shown here is derived from an EMBL/GenBank/DDBJ whole genome shotgun (WGS) entry which is preliminary data.</text>
</comment>
<protein>
    <recommendedName>
        <fullName evidence="3">Bacteriophage SP-beta YorD domain-containing protein</fullName>
    </recommendedName>
</protein>
<evidence type="ECO:0000313" key="1">
    <source>
        <dbReference type="EMBL" id="GIP57560.1"/>
    </source>
</evidence>
<gene>
    <name evidence="1" type="ORF">J15TS10_13740</name>
</gene>
<evidence type="ECO:0000313" key="2">
    <source>
        <dbReference type="Proteomes" id="UP000681290"/>
    </source>
</evidence>
<dbReference type="EMBL" id="BOSM01000002">
    <property type="protein sequence ID" value="GIP57560.1"/>
    <property type="molecule type" value="Genomic_DNA"/>
</dbReference>
<evidence type="ECO:0008006" key="3">
    <source>
        <dbReference type="Google" id="ProtNLM"/>
    </source>
</evidence>
<dbReference type="RefSeq" id="WP_213589879.1">
    <property type="nucleotide sequence ID" value="NZ_BOSM01000002.1"/>
</dbReference>
<reference evidence="1 2" key="1">
    <citation type="submission" date="2021-03" db="EMBL/GenBank/DDBJ databases">
        <title>Antimicrobial resistance genes in bacteria isolated from Japanese honey, and their potential for conferring macrolide and lincosamide resistance in the American foulbrood pathogen Paenibacillus larvae.</title>
        <authorList>
            <person name="Okamoto M."/>
            <person name="Kumagai M."/>
            <person name="Kanamori H."/>
            <person name="Takamatsu D."/>
        </authorList>
    </citation>
    <scope>NUCLEOTIDE SEQUENCE [LARGE SCALE GENOMIC DNA]</scope>
    <source>
        <strain evidence="1 2">J15TS10</strain>
    </source>
</reference>
<organism evidence="1 2">
    <name type="scientific">Paenibacillus woosongensis</name>
    <dbReference type="NCBI Taxonomy" id="307580"/>
    <lineage>
        <taxon>Bacteria</taxon>
        <taxon>Bacillati</taxon>
        <taxon>Bacillota</taxon>
        <taxon>Bacilli</taxon>
        <taxon>Bacillales</taxon>
        <taxon>Paenibacillaceae</taxon>
        <taxon>Paenibacillus</taxon>
    </lineage>
</organism>
<name>A0ABQ4MNJ0_9BACL</name>
<proteinExistence type="predicted"/>
<keyword evidence="2" id="KW-1185">Reference proteome</keyword>
<sequence>MKAVPKVNADGVYLEDELVNDAFNGVVPFYYQDLVTQLETNTCVEDKLSEEQQQPVGYIVGVPVPPGLFCPRFDIAAWRKYQDALTAAESEYQTMYAKWTTQPEEERGQLPVYTHPEQPTLWSEGLSPEEIEELTCPQSQEPTELERLQAENTELKLALVELAESQEADKLEMQLALAELAEIITGGETVG</sequence>
<dbReference type="Proteomes" id="UP000681290">
    <property type="component" value="Unassembled WGS sequence"/>
</dbReference>
<accession>A0ABQ4MNJ0</accession>